<dbReference type="EMBL" id="FNAK01000007">
    <property type="protein sequence ID" value="SDE51889.1"/>
    <property type="molecule type" value="Genomic_DNA"/>
</dbReference>
<keyword evidence="3 9" id="KW-0997">Cell inner membrane</keyword>
<keyword evidence="6 9" id="KW-1133">Transmembrane helix</keyword>
<dbReference type="Pfam" id="PF08478">
    <property type="entry name" value="POTRA_1"/>
    <property type="match status" value="1"/>
</dbReference>
<dbReference type="STRING" id="637679.GCA_001550055_02159"/>
<evidence type="ECO:0000256" key="7">
    <source>
        <dbReference type="ARBA" id="ARBA00023136"/>
    </source>
</evidence>
<reference evidence="12 13" key="1">
    <citation type="submission" date="2016-10" db="EMBL/GenBank/DDBJ databases">
        <authorList>
            <person name="de Groot N.N."/>
        </authorList>
    </citation>
    <scope>NUCLEOTIDE SEQUENCE [LARGE SCALE GENOMIC DNA]</scope>
    <source>
        <strain evidence="12 13">CGMCC 1.9109</strain>
    </source>
</reference>
<dbReference type="GO" id="GO:0032153">
    <property type="term" value="C:cell division site"/>
    <property type="evidence" value="ECO:0007669"/>
    <property type="project" value="UniProtKB-UniRule"/>
</dbReference>
<dbReference type="OrthoDB" id="9783091at2"/>
<accession>A0A1G7DK47</accession>
<dbReference type="Gene3D" id="3.40.50.11690">
    <property type="entry name" value="Cell division protein FtsQ/DivIB"/>
    <property type="match status" value="1"/>
</dbReference>
<keyword evidence="8 9" id="KW-0131">Cell cycle</keyword>
<name>A0A1G7DK47_9PROT</name>
<dbReference type="RefSeq" id="WP_068304867.1">
    <property type="nucleotide sequence ID" value="NZ_DAIOMO010000006.1"/>
</dbReference>
<evidence type="ECO:0000256" key="3">
    <source>
        <dbReference type="ARBA" id="ARBA00022519"/>
    </source>
</evidence>
<dbReference type="AlphaFoldDB" id="A0A1G7DK47"/>
<comment type="similarity">
    <text evidence="9">Belongs to the FtsQ/DivIB family. FtsQ subfamily.</text>
</comment>
<evidence type="ECO:0000256" key="4">
    <source>
        <dbReference type="ARBA" id="ARBA00022618"/>
    </source>
</evidence>
<dbReference type="GO" id="GO:0004435">
    <property type="term" value="F:phosphatidylinositol-4,5-bisphosphate phospholipase C activity"/>
    <property type="evidence" value="ECO:0007669"/>
    <property type="project" value="InterPro"/>
</dbReference>
<dbReference type="GO" id="GO:0043093">
    <property type="term" value="P:FtsZ-dependent cytokinesis"/>
    <property type="evidence" value="ECO:0007669"/>
    <property type="project" value="UniProtKB-UniRule"/>
</dbReference>
<comment type="function">
    <text evidence="9">Essential cell division protein.</text>
</comment>
<keyword evidence="4 9" id="KW-0132">Cell division</keyword>
<dbReference type="PROSITE" id="PS50008">
    <property type="entry name" value="PIPLC_Y_DOMAIN"/>
    <property type="match status" value="1"/>
</dbReference>
<dbReference type="Proteomes" id="UP000183685">
    <property type="component" value="Unassembled WGS sequence"/>
</dbReference>
<sequence length="258" mass="28921">MMTVLVQRRKLLLTLGFLASAVAYGTWLAPMVETWVVERSRDAGFVLSDLQISGIERSKRADVLAALDVDDGVPLLTMNLETMRQQLELLPWVKEAKVTRVLPEGLKVMLTERQPYALWQKGGKVSLIDETGTIITQRGLVEYSDLMMIVGSGAADYIAELQTLLDTAGALSSRVRTAVRVGDRRWDMIFDNGIRVKLPEMTAKYSASEAWQKFASLEAEYHLLGREVDVIDMRLSDRMVLRVSPEGRRRMSGTGWAT</sequence>
<dbReference type="Pfam" id="PF03799">
    <property type="entry name" value="FtsQ_DivIB_C"/>
    <property type="match status" value="1"/>
</dbReference>
<feature type="domain" description="PI-PLC Y-box" evidence="10">
    <location>
        <begin position="97"/>
        <end position="129"/>
    </location>
</feature>
<evidence type="ECO:0000259" key="10">
    <source>
        <dbReference type="PROSITE" id="PS50008"/>
    </source>
</evidence>
<dbReference type="InterPro" id="IPR026579">
    <property type="entry name" value="FtsQ"/>
</dbReference>
<organism evidence="12 13">
    <name type="scientific">Kordiimonas lacus</name>
    <dbReference type="NCBI Taxonomy" id="637679"/>
    <lineage>
        <taxon>Bacteria</taxon>
        <taxon>Pseudomonadati</taxon>
        <taxon>Pseudomonadota</taxon>
        <taxon>Alphaproteobacteria</taxon>
        <taxon>Kordiimonadales</taxon>
        <taxon>Kordiimonadaceae</taxon>
        <taxon>Kordiimonas</taxon>
    </lineage>
</organism>
<keyword evidence="5 9" id="KW-0812">Transmembrane</keyword>
<proteinExistence type="inferred from homology"/>
<dbReference type="PANTHER" id="PTHR35851">
    <property type="entry name" value="CELL DIVISION PROTEIN FTSQ"/>
    <property type="match status" value="1"/>
</dbReference>
<protein>
    <recommendedName>
        <fullName evidence="9">Cell division protein FtsQ</fullName>
    </recommendedName>
</protein>
<dbReference type="InterPro" id="IPR001711">
    <property type="entry name" value="PLipase_C_Pinositol-sp_Y"/>
</dbReference>
<dbReference type="GO" id="GO:0005886">
    <property type="term" value="C:plasma membrane"/>
    <property type="evidence" value="ECO:0007669"/>
    <property type="project" value="UniProtKB-SubCell"/>
</dbReference>
<keyword evidence="13" id="KW-1185">Reference proteome</keyword>
<dbReference type="Gene3D" id="3.10.20.310">
    <property type="entry name" value="membrane protein fhac"/>
    <property type="match status" value="1"/>
</dbReference>
<feature type="domain" description="POTRA" evidence="11">
    <location>
        <begin position="45"/>
        <end position="113"/>
    </location>
</feature>
<dbReference type="InterPro" id="IPR013685">
    <property type="entry name" value="POTRA_FtsQ_type"/>
</dbReference>
<evidence type="ECO:0000256" key="1">
    <source>
        <dbReference type="ARBA" id="ARBA00004370"/>
    </source>
</evidence>
<evidence type="ECO:0000256" key="2">
    <source>
        <dbReference type="ARBA" id="ARBA00022475"/>
    </source>
</evidence>
<dbReference type="PROSITE" id="PS51779">
    <property type="entry name" value="POTRA"/>
    <property type="match status" value="1"/>
</dbReference>
<dbReference type="GO" id="GO:0006629">
    <property type="term" value="P:lipid metabolic process"/>
    <property type="evidence" value="ECO:0007669"/>
    <property type="project" value="InterPro"/>
</dbReference>
<evidence type="ECO:0000313" key="13">
    <source>
        <dbReference type="Proteomes" id="UP000183685"/>
    </source>
</evidence>
<dbReference type="HAMAP" id="MF_00911">
    <property type="entry name" value="FtsQ_subfam"/>
    <property type="match status" value="1"/>
</dbReference>
<dbReference type="GO" id="GO:0090529">
    <property type="term" value="P:cell septum assembly"/>
    <property type="evidence" value="ECO:0007669"/>
    <property type="project" value="InterPro"/>
</dbReference>
<keyword evidence="2 9" id="KW-1003">Cell membrane</keyword>
<evidence type="ECO:0000313" key="12">
    <source>
        <dbReference type="EMBL" id="SDE51889.1"/>
    </source>
</evidence>
<evidence type="ECO:0000256" key="9">
    <source>
        <dbReference type="HAMAP-Rule" id="MF_00911"/>
    </source>
</evidence>
<dbReference type="PANTHER" id="PTHR35851:SF1">
    <property type="entry name" value="CELL DIVISION PROTEIN FTSQ"/>
    <property type="match status" value="1"/>
</dbReference>
<dbReference type="GO" id="GO:0035556">
    <property type="term" value="P:intracellular signal transduction"/>
    <property type="evidence" value="ECO:0007669"/>
    <property type="project" value="InterPro"/>
</dbReference>
<comment type="subcellular location">
    <subcellularLocation>
        <location evidence="9">Cell inner membrane</location>
        <topology evidence="9">Single-pass type II membrane protein</topology>
    </subcellularLocation>
    <subcellularLocation>
        <location evidence="1">Membrane</location>
    </subcellularLocation>
    <text evidence="9">Localizes to the division septum.</text>
</comment>
<evidence type="ECO:0000256" key="5">
    <source>
        <dbReference type="ARBA" id="ARBA00022692"/>
    </source>
</evidence>
<keyword evidence="7 9" id="KW-0472">Membrane</keyword>
<gene>
    <name evidence="9" type="primary">ftsQ</name>
    <name evidence="12" type="ORF">SAMN04488071_3147</name>
</gene>
<evidence type="ECO:0000256" key="8">
    <source>
        <dbReference type="ARBA" id="ARBA00023306"/>
    </source>
</evidence>
<evidence type="ECO:0000256" key="6">
    <source>
        <dbReference type="ARBA" id="ARBA00022989"/>
    </source>
</evidence>
<evidence type="ECO:0000259" key="11">
    <source>
        <dbReference type="PROSITE" id="PS51779"/>
    </source>
</evidence>
<dbReference type="InterPro" id="IPR005548">
    <property type="entry name" value="Cell_div_FtsQ/DivIB_C"/>
</dbReference>
<dbReference type="InterPro" id="IPR034746">
    <property type="entry name" value="POTRA"/>
</dbReference>
<dbReference type="InterPro" id="IPR045335">
    <property type="entry name" value="FtsQ_C_sf"/>
</dbReference>